<dbReference type="EMBL" id="CAACVR010000012">
    <property type="protein sequence ID" value="VEU21744.1"/>
    <property type="molecule type" value="Genomic_DNA"/>
</dbReference>
<dbReference type="InParanoid" id="A0A448YLD0"/>
<name>A0A448YLD0_BRENA</name>
<dbReference type="GO" id="GO:0008180">
    <property type="term" value="C:COP9 signalosome"/>
    <property type="evidence" value="ECO:0007669"/>
    <property type="project" value="UniProtKB-KW"/>
</dbReference>
<keyword evidence="5" id="KW-1185">Reference proteome</keyword>
<dbReference type="STRING" id="13370.A0A448YLD0"/>
<dbReference type="Pfam" id="PF01399">
    <property type="entry name" value="PCI"/>
    <property type="match status" value="1"/>
</dbReference>
<organism evidence="4 5">
    <name type="scientific">Brettanomyces naardenensis</name>
    <name type="common">Yeast</name>
    <dbReference type="NCBI Taxonomy" id="13370"/>
    <lineage>
        <taxon>Eukaryota</taxon>
        <taxon>Fungi</taxon>
        <taxon>Dikarya</taxon>
        <taxon>Ascomycota</taxon>
        <taxon>Saccharomycotina</taxon>
        <taxon>Pichiomycetes</taxon>
        <taxon>Pichiales</taxon>
        <taxon>Pichiaceae</taxon>
        <taxon>Brettanomyces</taxon>
    </lineage>
</organism>
<dbReference type="PANTHER" id="PTHR15350:SF5">
    <property type="entry name" value="COP9 SIGNALOSOME COMPLEX SUBUNIT 7"/>
    <property type="match status" value="1"/>
</dbReference>
<dbReference type="AlphaFoldDB" id="A0A448YLD0"/>
<accession>A0A448YLD0</accession>
<evidence type="ECO:0000256" key="1">
    <source>
        <dbReference type="ARBA" id="ARBA00008482"/>
    </source>
</evidence>
<dbReference type="PANTHER" id="PTHR15350">
    <property type="entry name" value="COP9 SIGNALOSOME COMPLEX SUBUNIT 7/DENDRITIC CELL PROTEIN GA17"/>
    <property type="match status" value="1"/>
</dbReference>
<reference evidence="4 5" key="1">
    <citation type="submission" date="2018-12" db="EMBL/GenBank/DDBJ databases">
        <authorList>
            <person name="Tiukova I."/>
            <person name="Dainat J."/>
        </authorList>
    </citation>
    <scope>NUCLEOTIDE SEQUENCE [LARGE SCALE GENOMIC DNA]</scope>
</reference>
<dbReference type="Proteomes" id="UP000290900">
    <property type="component" value="Unassembled WGS sequence"/>
</dbReference>
<dbReference type="SMART" id="SM00088">
    <property type="entry name" value="PINT"/>
    <property type="match status" value="1"/>
</dbReference>
<feature type="domain" description="PCI" evidence="3">
    <location>
        <begin position="66"/>
        <end position="152"/>
    </location>
</feature>
<gene>
    <name evidence="4" type="ORF">BRENAR_LOCUS2477</name>
</gene>
<evidence type="ECO:0000313" key="5">
    <source>
        <dbReference type="Proteomes" id="UP000290900"/>
    </source>
</evidence>
<evidence type="ECO:0000256" key="2">
    <source>
        <dbReference type="ARBA" id="ARBA00022790"/>
    </source>
</evidence>
<protein>
    <submittedName>
        <fullName evidence="4">DEKNAAC102657</fullName>
    </submittedName>
</protein>
<dbReference type="FunCoup" id="A0A448YLD0">
    <property type="interactions" value="89"/>
</dbReference>
<dbReference type="InterPro" id="IPR000717">
    <property type="entry name" value="PCI_dom"/>
</dbReference>
<proteinExistence type="inferred from homology"/>
<keyword evidence="2" id="KW-0736">Signalosome</keyword>
<comment type="similarity">
    <text evidence="1">Belongs to the CSN7/EIF3M family. CSN7 subfamily.</text>
</comment>
<evidence type="ECO:0000313" key="4">
    <source>
        <dbReference type="EMBL" id="VEU21744.1"/>
    </source>
</evidence>
<dbReference type="OrthoDB" id="10265275at2759"/>
<sequence>MGINMDDCNCPKSGTDEVIQALGDPAFKSYNLLRNRTNDEEMEKILEVYAFGNIGDYYAHQHDLIDLSADQLNRLRQLTLISLCNGKDKVTFGVISKELRVPEDEVIKTLVRLSESSVISFRIDQLEGCILVDDIRQSRDLLCSQDKPLRMLDDTNISDMTRLINYLKFFRDVKLAKTQNAFEGKEAETSLGSGYGVKRPLEG</sequence>
<dbReference type="InterPro" id="IPR045237">
    <property type="entry name" value="COPS7/eIF3m"/>
</dbReference>
<evidence type="ECO:0000259" key="3">
    <source>
        <dbReference type="SMART" id="SM00088"/>
    </source>
</evidence>